<evidence type="ECO:0000313" key="4">
    <source>
        <dbReference type="EMBL" id="MEI9400653.1"/>
    </source>
</evidence>
<dbReference type="PROSITE" id="PS00122">
    <property type="entry name" value="CARBOXYLESTERASE_B_1"/>
    <property type="match status" value="1"/>
</dbReference>
<protein>
    <submittedName>
        <fullName evidence="4">Alpha/beta hydrolase</fullName>
    </submittedName>
</protein>
<dbReference type="InterPro" id="IPR029058">
    <property type="entry name" value="AB_hydrolase_fold"/>
</dbReference>
<gene>
    <name evidence="4" type="ORF">O7A05_00320</name>
</gene>
<dbReference type="Pfam" id="PF20434">
    <property type="entry name" value="BD-FAE"/>
    <property type="match status" value="1"/>
</dbReference>
<keyword evidence="5" id="KW-1185">Reference proteome</keyword>
<name>A0ABU8K6I5_9HYPH</name>
<sequence>MAKDPFRTRDHVVEFDEIVAEIVRRSAETRARIPMVADVAYGPSRAETLDLFFPEGRRDRLPVHMFIHGGYWRMFSKSDYSYVAETVTSAGAIAAIVGYALMPAVRMAAIVDQVRRARRWVGERIANFGGDPGQLTISGHSAGAHLATMLFNDGSRPSGIKGAMLLGGLYDLKPLQSSFLAGEIALTDEEVAGFSPIGHRFDIPVAVEIAVGSDETPPFHGQAAAFAEHLERQGLAVSRSSLAGANHMSSIRDLGMPGTQASALLTRLLAR</sequence>
<dbReference type="Proteomes" id="UP001366503">
    <property type="component" value="Unassembled WGS sequence"/>
</dbReference>
<dbReference type="EMBL" id="JAPYKO010000001">
    <property type="protein sequence ID" value="MEI9400653.1"/>
    <property type="molecule type" value="Genomic_DNA"/>
</dbReference>
<proteinExistence type="predicted"/>
<feature type="transmembrane region" description="Helical" evidence="2">
    <location>
        <begin position="82"/>
        <end position="102"/>
    </location>
</feature>
<evidence type="ECO:0000256" key="2">
    <source>
        <dbReference type="SAM" id="Phobius"/>
    </source>
</evidence>
<dbReference type="InterPro" id="IPR049492">
    <property type="entry name" value="BD-FAE-like_dom"/>
</dbReference>
<accession>A0ABU8K6I5</accession>
<dbReference type="RefSeq" id="WP_337090959.1">
    <property type="nucleotide sequence ID" value="NZ_JAPYKO010000001.1"/>
</dbReference>
<keyword evidence="2" id="KW-1133">Transmembrane helix</keyword>
<keyword evidence="1 4" id="KW-0378">Hydrolase</keyword>
<reference evidence="4 5" key="1">
    <citation type="submission" date="2022-12" db="EMBL/GenBank/DDBJ databases">
        <authorList>
            <person name="Muema E."/>
        </authorList>
    </citation>
    <scope>NUCLEOTIDE SEQUENCE [LARGE SCALE GENOMIC DNA]</scope>
    <source>
        <strain evidence="5">1330</strain>
    </source>
</reference>
<dbReference type="GO" id="GO:0016787">
    <property type="term" value="F:hydrolase activity"/>
    <property type="evidence" value="ECO:0007669"/>
    <property type="project" value="UniProtKB-KW"/>
</dbReference>
<dbReference type="InterPro" id="IPR019826">
    <property type="entry name" value="Carboxylesterase_B_AS"/>
</dbReference>
<feature type="domain" description="BD-FAE-like" evidence="3">
    <location>
        <begin position="49"/>
        <end position="150"/>
    </location>
</feature>
<dbReference type="PANTHER" id="PTHR48081:SF33">
    <property type="entry name" value="KYNURENINE FORMAMIDASE"/>
    <property type="match status" value="1"/>
</dbReference>
<evidence type="ECO:0000256" key="1">
    <source>
        <dbReference type="ARBA" id="ARBA00022801"/>
    </source>
</evidence>
<organism evidence="4 5">
    <name type="scientific">Mesorhizobium argentiipisi</name>
    <dbReference type="NCBI Taxonomy" id="3015175"/>
    <lineage>
        <taxon>Bacteria</taxon>
        <taxon>Pseudomonadati</taxon>
        <taxon>Pseudomonadota</taxon>
        <taxon>Alphaproteobacteria</taxon>
        <taxon>Hyphomicrobiales</taxon>
        <taxon>Phyllobacteriaceae</taxon>
        <taxon>Mesorhizobium</taxon>
    </lineage>
</organism>
<comment type="caution">
    <text evidence="4">The sequence shown here is derived from an EMBL/GenBank/DDBJ whole genome shotgun (WGS) entry which is preliminary data.</text>
</comment>
<dbReference type="PANTHER" id="PTHR48081">
    <property type="entry name" value="AB HYDROLASE SUPERFAMILY PROTEIN C4A8.06C"/>
    <property type="match status" value="1"/>
</dbReference>
<keyword evidence="2" id="KW-0472">Membrane</keyword>
<evidence type="ECO:0000259" key="3">
    <source>
        <dbReference type="Pfam" id="PF20434"/>
    </source>
</evidence>
<evidence type="ECO:0000313" key="5">
    <source>
        <dbReference type="Proteomes" id="UP001366503"/>
    </source>
</evidence>
<dbReference type="SUPFAM" id="SSF53474">
    <property type="entry name" value="alpha/beta-Hydrolases"/>
    <property type="match status" value="1"/>
</dbReference>
<dbReference type="InterPro" id="IPR050300">
    <property type="entry name" value="GDXG_lipolytic_enzyme"/>
</dbReference>
<dbReference type="Gene3D" id="3.40.50.1820">
    <property type="entry name" value="alpha/beta hydrolase"/>
    <property type="match status" value="1"/>
</dbReference>
<keyword evidence="2" id="KW-0812">Transmembrane</keyword>